<feature type="domain" description="MobA-like NTP transferase" evidence="19">
    <location>
        <begin position="5"/>
        <end position="123"/>
    </location>
</feature>
<evidence type="ECO:0000256" key="11">
    <source>
        <dbReference type="ARBA" id="ARBA00022984"/>
    </source>
</evidence>
<dbReference type="EC" id="2.3.1.157" evidence="18"/>
<evidence type="ECO:0000259" key="19">
    <source>
        <dbReference type="Pfam" id="PF12804"/>
    </source>
</evidence>
<evidence type="ECO:0000256" key="10">
    <source>
        <dbReference type="ARBA" id="ARBA00022960"/>
    </source>
</evidence>
<comment type="function">
    <text evidence="17 18">Catalyzes the last two sequential reactions in the de novo biosynthetic pathway for UDP-N-acetylglucosamine (UDP-GlcNAc). The C-terminal domain catalyzes the transfer of acetyl group from acetyl coenzyme A to glucosamine-1-phosphate (GlcN-1-P) to produce N-acetylglucosamine-1-phosphate (GlcNAc-1-P), which is converted into UDP-GlcNAc by the transfer of uridine 5-monophosphate (from uridine 5-triphosphate), a reaction catalyzed by the N-terminal domain.</text>
</comment>
<keyword evidence="6 18" id="KW-0548">Nucleotidyltransferase</keyword>
<dbReference type="NCBIfam" id="TIGR01173">
    <property type="entry name" value="glmU"/>
    <property type="match status" value="1"/>
</dbReference>
<dbReference type="PANTHER" id="PTHR43584">
    <property type="entry name" value="NUCLEOTIDYL TRANSFERASE"/>
    <property type="match status" value="1"/>
</dbReference>
<feature type="domain" description="Mannose-1-phosphate guanyltransferase C-terminal" evidence="20">
    <location>
        <begin position="269"/>
        <end position="336"/>
    </location>
</feature>
<evidence type="ECO:0000256" key="12">
    <source>
        <dbReference type="ARBA" id="ARBA00023268"/>
    </source>
</evidence>
<evidence type="ECO:0000256" key="14">
    <source>
        <dbReference type="ARBA" id="ARBA00023316"/>
    </source>
</evidence>
<comment type="catalytic activity">
    <reaction evidence="16 18">
        <text>N-acetyl-alpha-D-glucosamine 1-phosphate + UTP + H(+) = UDP-N-acetyl-alpha-D-glucosamine + diphosphate</text>
        <dbReference type="Rhea" id="RHEA:13509"/>
        <dbReference type="ChEBI" id="CHEBI:15378"/>
        <dbReference type="ChEBI" id="CHEBI:33019"/>
        <dbReference type="ChEBI" id="CHEBI:46398"/>
        <dbReference type="ChEBI" id="CHEBI:57705"/>
        <dbReference type="ChEBI" id="CHEBI:57776"/>
        <dbReference type="EC" id="2.7.7.23"/>
    </reaction>
</comment>
<evidence type="ECO:0000256" key="6">
    <source>
        <dbReference type="ARBA" id="ARBA00022695"/>
    </source>
</evidence>
<dbReference type="Pfam" id="PF00132">
    <property type="entry name" value="Hexapep"/>
    <property type="match status" value="1"/>
</dbReference>
<comment type="pathway">
    <text evidence="18">Nucleotide-sugar biosynthesis; UDP-N-acetyl-alpha-D-glucosamine biosynthesis; UDP-N-acetyl-alpha-D-glucosamine from N-acetyl-alpha-D-glucosamine 1-phosphate: step 1/1.</text>
</comment>
<dbReference type="InterPro" id="IPR038009">
    <property type="entry name" value="GlmU_C_LbH"/>
</dbReference>
<keyword evidence="8 18" id="KW-0677">Repeat</keyword>
<comment type="similarity">
    <text evidence="3 18">In the N-terminal section; belongs to the N-acetylglucosamine-1-phosphate uridyltransferase family.</text>
</comment>
<feature type="binding site" evidence="18">
    <location>
        <position position="408"/>
    </location>
    <ligand>
        <name>acetyl-CoA</name>
        <dbReference type="ChEBI" id="CHEBI:57288"/>
    </ligand>
</feature>
<dbReference type="PROSITE" id="PS00101">
    <property type="entry name" value="HEXAPEP_TRANSFERASES"/>
    <property type="match status" value="1"/>
</dbReference>
<feature type="active site" description="Proton acceptor" evidence="18">
    <location>
        <position position="366"/>
    </location>
</feature>
<dbReference type="GO" id="GO:0009245">
    <property type="term" value="P:lipid A biosynthetic process"/>
    <property type="evidence" value="ECO:0007669"/>
    <property type="project" value="UniProtKB-UniRule"/>
</dbReference>
<evidence type="ECO:0000256" key="2">
    <source>
        <dbReference type="ARBA" id="ARBA00007707"/>
    </source>
</evidence>
<dbReference type="GO" id="GO:0000287">
    <property type="term" value="F:magnesium ion binding"/>
    <property type="evidence" value="ECO:0007669"/>
    <property type="project" value="UniProtKB-UniRule"/>
</dbReference>
<organism evidence="21 22">
    <name type="scientific">Bermanella marisrubri</name>
    <dbReference type="NCBI Taxonomy" id="207949"/>
    <lineage>
        <taxon>Bacteria</taxon>
        <taxon>Pseudomonadati</taxon>
        <taxon>Pseudomonadota</taxon>
        <taxon>Gammaproteobacteria</taxon>
        <taxon>Oceanospirillales</taxon>
        <taxon>Oceanospirillaceae</taxon>
        <taxon>Bermanella</taxon>
    </lineage>
</organism>
<dbReference type="InterPro" id="IPR029044">
    <property type="entry name" value="Nucleotide-diphossugar_trans"/>
</dbReference>
<dbReference type="GO" id="GO:0071555">
    <property type="term" value="P:cell wall organization"/>
    <property type="evidence" value="ECO:0007669"/>
    <property type="project" value="UniProtKB-KW"/>
</dbReference>
<feature type="binding site" evidence="18">
    <location>
        <position position="138"/>
    </location>
    <ligand>
        <name>UDP-N-acetyl-alpha-D-glucosamine</name>
        <dbReference type="ChEBI" id="CHEBI:57705"/>
    </ligand>
</feature>
<evidence type="ECO:0000256" key="4">
    <source>
        <dbReference type="ARBA" id="ARBA00022490"/>
    </source>
</evidence>
<feature type="binding site" evidence="18">
    <location>
        <position position="74"/>
    </location>
    <ligand>
        <name>UDP-N-acetyl-alpha-D-glucosamine</name>
        <dbReference type="ChEBI" id="CHEBI:57705"/>
    </ligand>
</feature>
<keyword evidence="11 18" id="KW-0573">Peptidoglycan synthesis</keyword>
<dbReference type="SUPFAM" id="SSF51161">
    <property type="entry name" value="Trimeric LpxA-like enzymes"/>
    <property type="match status" value="1"/>
</dbReference>
<dbReference type="InterPro" id="IPR001451">
    <property type="entry name" value="Hexapep"/>
</dbReference>
<dbReference type="CDD" id="cd03353">
    <property type="entry name" value="LbH_GlmU_C"/>
    <property type="match status" value="1"/>
</dbReference>
<dbReference type="OrthoDB" id="9775031at2"/>
<evidence type="ECO:0000256" key="8">
    <source>
        <dbReference type="ARBA" id="ARBA00022737"/>
    </source>
</evidence>
<dbReference type="GO" id="GO:0000902">
    <property type="term" value="P:cell morphogenesis"/>
    <property type="evidence" value="ECO:0007669"/>
    <property type="project" value="UniProtKB-UniRule"/>
</dbReference>
<feature type="region of interest" description="N-acetyltransferase" evidence="18">
    <location>
        <begin position="250"/>
        <end position="457"/>
    </location>
</feature>
<feature type="binding site" evidence="18">
    <location>
        <position position="153"/>
    </location>
    <ligand>
        <name>UDP-N-acetyl-alpha-D-glucosamine</name>
        <dbReference type="ChEBI" id="CHEBI:57705"/>
    </ligand>
</feature>
<dbReference type="GO" id="GO:0009252">
    <property type="term" value="P:peptidoglycan biosynthetic process"/>
    <property type="evidence" value="ECO:0007669"/>
    <property type="project" value="UniProtKB-UniRule"/>
</dbReference>
<comment type="cofactor">
    <cofactor evidence="18">
        <name>Mg(2+)</name>
        <dbReference type="ChEBI" id="CHEBI:18420"/>
    </cofactor>
    <text evidence="18">Binds 1 Mg(2+) ion per subunit.</text>
</comment>
<dbReference type="HAMAP" id="MF_01631">
    <property type="entry name" value="GlmU"/>
    <property type="match status" value="1"/>
</dbReference>
<dbReference type="SUPFAM" id="SSF53448">
    <property type="entry name" value="Nucleotide-diphospho-sugar transferases"/>
    <property type="match status" value="1"/>
</dbReference>
<dbReference type="InterPro" id="IPR011004">
    <property type="entry name" value="Trimer_LpxA-like_sf"/>
</dbReference>
<dbReference type="InterPro" id="IPR005882">
    <property type="entry name" value="Bifunctional_GlmU"/>
</dbReference>
<dbReference type="GO" id="GO:0016020">
    <property type="term" value="C:membrane"/>
    <property type="evidence" value="ECO:0007669"/>
    <property type="project" value="GOC"/>
</dbReference>
<evidence type="ECO:0000256" key="18">
    <source>
        <dbReference type="HAMAP-Rule" id="MF_01631"/>
    </source>
</evidence>
<dbReference type="PANTHER" id="PTHR43584:SF3">
    <property type="entry name" value="BIFUNCTIONAL PROTEIN GLMU"/>
    <property type="match status" value="1"/>
</dbReference>
<evidence type="ECO:0000313" key="21">
    <source>
        <dbReference type="EMBL" id="EAT11271.1"/>
    </source>
</evidence>
<keyword evidence="12 18" id="KW-0511">Multifunctional enzyme</keyword>
<feature type="binding site" evidence="18">
    <location>
        <position position="226"/>
    </location>
    <ligand>
        <name>UDP-N-acetyl-alpha-D-glucosamine</name>
        <dbReference type="ChEBI" id="CHEBI:57705"/>
    </ligand>
</feature>
<feature type="binding site" evidence="18">
    <location>
        <position position="426"/>
    </location>
    <ligand>
        <name>acetyl-CoA</name>
        <dbReference type="ChEBI" id="CHEBI:57288"/>
    </ligand>
</feature>
<feature type="binding site" evidence="18">
    <location>
        <begin position="101"/>
        <end position="103"/>
    </location>
    <ligand>
        <name>UDP-N-acetyl-alpha-D-glucosamine</name>
        <dbReference type="ChEBI" id="CHEBI:57705"/>
    </ligand>
</feature>
<feature type="binding site" evidence="18">
    <location>
        <position position="369"/>
    </location>
    <ligand>
        <name>UDP-N-acetyl-alpha-D-glucosamine</name>
        <dbReference type="ChEBI" id="CHEBI:57705"/>
    </ligand>
</feature>
<name>Q1MZ62_9GAMM</name>
<dbReference type="Proteomes" id="UP000004263">
    <property type="component" value="Unassembled WGS sequence"/>
</dbReference>
<evidence type="ECO:0000256" key="16">
    <source>
        <dbReference type="ARBA" id="ARBA00048493"/>
    </source>
</evidence>
<comment type="pathway">
    <text evidence="18">Bacterial outer membrane biogenesis; LPS lipid A biosynthesis.</text>
</comment>
<dbReference type="Pfam" id="PF25087">
    <property type="entry name" value="GMPPB_C"/>
    <property type="match status" value="1"/>
</dbReference>
<dbReference type="UniPathway" id="UPA00113">
    <property type="reaction ID" value="UER00532"/>
</dbReference>
<keyword evidence="14 18" id="KW-0961">Cell wall biogenesis/degradation</keyword>
<proteinExistence type="inferred from homology"/>
<keyword evidence="9 18" id="KW-0460">Magnesium</keyword>
<dbReference type="AlphaFoldDB" id="Q1MZ62"/>
<feature type="binding site" evidence="18">
    <location>
        <begin position="79"/>
        <end position="80"/>
    </location>
    <ligand>
        <name>UDP-N-acetyl-alpha-D-glucosamine</name>
        <dbReference type="ChEBI" id="CHEBI:57705"/>
    </ligand>
</feature>
<dbReference type="InterPro" id="IPR025877">
    <property type="entry name" value="MobA-like_NTP_Trfase"/>
</dbReference>
<dbReference type="EMBL" id="AAQH01000020">
    <property type="protein sequence ID" value="EAT11271.1"/>
    <property type="molecule type" value="Genomic_DNA"/>
</dbReference>
<feature type="binding site" evidence="18">
    <location>
        <position position="336"/>
    </location>
    <ligand>
        <name>UDP-N-acetyl-alpha-D-glucosamine</name>
        <dbReference type="ChEBI" id="CHEBI:57705"/>
    </ligand>
</feature>
<comment type="catalytic activity">
    <reaction evidence="15 18">
        <text>alpha-D-glucosamine 1-phosphate + acetyl-CoA = N-acetyl-alpha-D-glucosamine 1-phosphate + CoA + H(+)</text>
        <dbReference type="Rhea" id="RHEA:13725"/>
        <dbReference type="ChEBI" id="CHEBI:15378"/>
        <dbReference type="ChEBI" id="CHEBI:57287"/>
        <dbReference type="ChEBI" id="CHEBI:57288"/>
        <dbReference type="ChEBI" id="CHEBI:57776"/>
        <dbReference type="ChEBI" id="CHEBI:58516"/>
        <dbReference type="EC" id="2.3.1.157"/>
    </reaction>
</comment>
<feature type="binding site" evidence="18">
    <location>
        <position position="383"/>
    </location>
    <ligand>
        <name>acetyl-CoA</name>
        <dbReference type="ChEBI" id="CHEBI:57288"/>
    </ligand>
</feature>
<dbReference type="STRING" id="207949.RED65_08444"/>
<dbReference type="Gene3D" id="2.160.10.10">
    <property type="entry name" value="Hexapeptide repeat proteins"/>
    <property type="match status" value="1"/>
</dbReference>
<gene>
    <name evidence="18" type="primary">glmU</name>
    <name evidence="21" type="ORF">RED65_08444</name>
</gene>
<dbReference type="GO" id="GO:0003977">
    <property type="term" value="F:UDP-N-acetylglucosamine diphosphorylase activity"/>
    <property type="evidence" value="ECO:0007669"/>
    <property type="project" value="UniProtKB-UniRule"/>
</dbReference>
<keyword evidence="4 18" id="KW-0963">Cytoplasm</keyword>
<dbReference type="HOGENOM" id="CLU_029499_15_2_6"/>
<feature type="binding site" evidence="18">
    <location>
        <position position="168"/>
    </location>
    <ligand>
        <name>UDP-N-acetyl-alpha-D-glucosamine</name>
        <dbReference type="ChEBI" id="CHEBI:57705"/>
    </ligand>
</feature>
<dbReference type="GO" id="GO:0006048">
    <property type="term" value="P:UDP-N-acetylglucosamine biosynthetic process"/>
    <property type="evidence" value="ECO:0007669"/>
    <property type="project" value="UniProtKB-UniPathway"/>
</dbReference>
<feature type="binding site" evidence="18">
    <location>
        <position position="380"/>
    </location>
    <ligand>
        <name>UDP-N-acetyl-alpha-D-glucosamine</name>
        <dbReference type="ChEBI" id="CHEBI:57705"/>
    </ligand>
</feature>
<evidence type="ECO:0000256" key="13">
    <source>
        <dbReference type="ARBA" id="ARBA00023315"/>
    </source>
</evidence>
<reference evidence="21 22" key="1">
    <citation type="submission" date="2006-03" db="EMBL/GenBank/DDBJ databases">
        <authorList>
            <person name="Pinhassi J."/>
            <person name="Pedros-Alio C."/>
            <person name="Ferriera S."/>
            <person name="Johnson J."/>
            <person name="Kravitz S."/>
            <person name="Halpern A."/>
            <person name="Remington K."/>
            <person name="Beeson K."/>
            <person name="Tran B."/>
            <person name="Rogers Y.-H."/>
            <person name="Friedman R."/>
            <person name="Venter J.C."/>
        </authorList>
    </citation>
    <scope>NUCLEOTIDE SEQUENCE [LARGE SCALE GENOMIC DNA]</scope>
    <source>
        <strain evidence="21 22">RED65</strain>
    </source>
</reference>
<keyword evidence="13 18" id="KW-0012">Acyltransferase</keyword>
<evidence type="ECO:0000256" key="3">
    <source>
        <dbReference type="ARBA" id="ARBA00007947"/>
    </source>
</evidence>
<feature type="binding site" evidence="18">
    <location>
        <position position="103"/>
    </location>
    <ligand>
        <name>Mg(2+)</name>
        <dbReference type="ChEBI" id="CHEBI:18420"/>
    </ligand>
</feature>
<feature type="binding site" evidence="18">
    <location>
        <begin position="8"/>
        <end position="11"/>
    </location>
    <ligand>
        <name>UDP-N-acetyl-alpha-D-glucosamine</name>
        <dbReference type="ChEBI" id="CHEBI:57705"/>
    </ligand>
</feature>
<dbReference type="InterPro" id="IPR056729">
    <property type="entry name" value="GMPPB_C"/>
</dbReference>
<evidence type="ECO:0000313" key="22">
    <source>
        <dbReference type="Proteomes" id="UP000004263"/>
    </source>
</evidence>
<feature type="binding site" evidence="18">
    <location>
        <position position="22"/>
    </location>
    <ligand>
        <name>UDP-N-acetyl-alpha-D-glucosamine</name>
        <dbReference type="ChEBI" id="CHEBI:57705"/>
    </ligand>
</feature>
<feature type="binding site" evidence="18">
    <location>
        <position position="226"/>
    </location>
    <ligand>
        <name>Mg(2+)</name>
        <dbReference type="ChEBI" id="CHEBI:18420"/>
    </ligand>
</feature>
<feature type="binding site" evidence="18">
    <location>
        <begin position="389"/>
        <end position="390"/>
    </location>
    <ligand>
        <name>acetyl-CoA</name>
        <dbReference type="ChEBI" id="CHEBI:57288"/>
    </ligand>
</feature>
<evidence type="ECO:0000256" key="17">
    <source>
        <dbReference type="ARBA" id="ARBA00049628"/>
    </source>
</evidence>
<dbReference type="GO" id="GO:0008360">
    <property type="term" value="P:regulation of cell shape"/>
    <property type="evidence" value="ECO:0007669"/>
    <property type="project" value="UniProtKB-KW"/>
</dbReference>
<feature type="region of interest" description="Pyrophosphorylase" evidence="18">
    <location>
        <begin position="1"/>
        <end position="228"/>
    </location>
</feature>
<evidence type="ECO:0000256" key="1">
    <source>
        <dbReference type="ARBA" id="ARBA00004496"/>
    </source>
</evidence>
<dbReference type="InterPro" id="IPR050065">
    <property type="entry name" value="GlmU-like"/>
</dbReference>
<dbReference type="GO" id="GO:0005737">
    <property type="term" value="C:cytoplasm"/>
    <property type="evidence" value="ECO:0007669"/>
    <property type="project" value="UniProtKB-SubCell"/>
</dbReference>
<comment type="caution">
    <text evidence="21">The sequence shown here is derived from an EMBL/GenBank/DDBJ whole genome shotgun (WGS) entry which is preliminary data.</text>
</comment>
<evidence type="ECO:0000256" key="5">
    <source>
        <dbReference type="ARBA" id="ARBA00022679"/>
    </source>
</evidence>
<protein>
    <recommendedName>
        <fullName evidence="18">Bifunctional protein GlmU</fullName>
    </recommendedName>
    <domain>
        <recommendedName>
            <fullName evidence="18">UDP-N-acetylglucosamine pyrophosphorylase</fullName>
            <ecNumber evidence="18">2.7.7.23</ecNumber>
        </recommendedName>
        <alternativeName>
            <fullName evidence="18">N-acetylglucosamine-1-phosphate uridyltransferase</fullName>
        </alternativeName>
    </domain>
    <domain>
        <recommendedName>
            <fullName evidence="18">Glucosamine-1-phosphate N-acetyltransferase</fullName>
            <ecNumber evidence="18">2.3.1.157</ecNumber>
        </recommendedName>
    </domain>
</protein>
<dbReference type="GO" id="GO:0019134">
    <property type="term" value="F:glucosamine-1-phosphate N-acetyltransferase activity"/>
    <property type="evidence" value="ECO:0007669"/>
    <property type="project" value="UniProtKB-UniRule"/>
</dbReference>
<comment type="pathway">
    <text evidence="18">Nucleotide-sugar biosynthesis; UDP-N-acetyl-alpha-D-glucosamine biosynthesis; N-acetyl-alpha-D-glucosamine 1-phosphate from alpha-D-glucosamine 6-phosphate (route II): step 2/2.</text>
</comment>
<feature type="binding site" evidence="18">
    <location>
        <position position="443"/>
    </location>
    <ligand>
        <name>acetyl-CoA</name>
        <dbReference type="ChEBI" id="CHEBI:57288"/>
    </ligand>
</feature>
<comment type="similarity">
    <text evidence="2 18">In the C-terminal section; belongs to the transferase hexapeptide repeat family.</text>
</comment>
<dbReference type="Gene3D" id="3.90.550.10">
    <property type="entry name" value="Spore Coat Polysaccharide Biosynthesis Protein SpsA, Chain A"/>
    <property type="match status" value="1"/>
</dbReference>
<evidence type="ECO:0000256" key="9">
    <source>
        <dbReference type="ARBA" id="ARBA00022842"/>
    </source>
</evidence>
<sequence length="457" mass="49033">MSIEVVVLAAGQGSRMKSQLPKVLHPIAGKPMLAHVLDSAREVNAEALHVVVGHGAEQVQSYFGDEADLTWALQKEQNGTGHAVMMALEHLAESGVTLILYGDVPLIQSNTLQALIDIAAKEQLGLLTVNMDDPTGYGRIVRNEEGSVQAIVEHKDASEQQKAIQECNTGILAVPTAKLHEWLPKLSNDNAQGEYYLTDIIEMSVNDGMPVETLQPEFAEETFGVNNRLQQAELERWYQGRLVDGLMTDGVTVLDPQRLDIRPGHTKGVTVGRDVVIDVNVVLEGEVVLGDGVYIESHCVIRNAVIAPGTHVKAFSHIEDALVKEGCEIGPYARLRPGAQLENGAKVGNFCEVKKSIIGEGSKVNHLTYIGDAEIGQGANIGAGTITCNYDGVNKFKTVIGDGAFIGSNSSLVAPVTIGKGATIGAGSTITKDVEDDKLAVGRGRQKNLDWQRPTKK</sequence>
<evidence type="ECO:0000256" key="15">
    <source>
        <dbReference type="ARBA" id="ARBA00048247"/>
    </source>
</evidence>
<keyword evidence="7 18" id="KW-0479">Metal-binding</keyword>
<dbReference type="RefSeq" id="WP_007019238.1">
    <property type="nucleotide sequence ID" value="NZ_CH724122.1"/>
</dbReference>
<feature type="binding site" evidence="18">
    <location>
        <position position="354"/>
    </location>
    <ligand>
        <name>UDP-N-acetyl-alpha-D-glucosamine</name>
        <dbReference type="ChEBI" id="CHEBI:57705"/>
    </ligand>
</feature>
<evidence type="ECO:0000259" key="20">
    <source>
        <dbReference type="Pfam" id="PF25087"/>
    </source>
</evidence>
<dbReference type="CDD" id="cd02540">
    <property type="entry name" value="GT2_GlmU_N_bac"/>
    <property type="match status" value="1"/>
</dbReference>
<keyword evidence="5 18" id="KW-0808">Transferase</keyword>
<keyword evidence="10 18" id="KW-0133">Cell shape</keyword>
<comment type="subunit">
    <text evidence="18">Homotrimer.</text>
</comment>
<accession>Q1MZ62</accession>
<comment type="subcellular location">
    <subcellularLocation>
        <location evidence="1 18">Cytoplasm</location>
    </subcellularLocation>
</comment>
<evidence type="ECO:0000256" key="7">
    <source>
        <dbReference type="ARBA" id="ARBA00022723"/>
    </source>
</evidence>
<keyword evidence="22" id="KW-1185">Reference proteome</keyword>
<dbReference type="Pfam" id="PF12804">
    <property type="entry name" value="NTP_transf_3"/>
    <property type="match status" value="1"/>
</dbReference>
<dbReference type="EC" id="2.7.7.23" evidence="18"/>
<dbReference type="UniPathway" id="UPA00973"/>
<dbReference type="InterPro" id="IPR018357">
    <property type="entry name" value="Hexapep_transf_CS"/>
</dbReference>
<feature type="region of interest" description="Linker" evidence="18">
    <location>
        <begin position="229"/>
        <end position="249"/>
    </location>
</feature>
<dbReference type="NCBIfam" id="NF010933">
    <property type="entry name" value="PRK14353.1"/>
    <property type="match status" value="1"/>
</dbReference>